<evidence type="ECO:0000313" key="8">
    <source>
        <dbReference type="Proteomes" id="UP001596266"/>
    </source>
</evidence>
<keyword evidence="2 6" id="KW-0479">Metal-binding</keyword>
<feature type="binding site" evidence="6">
    <location>
        <position position="149"/>
    </location>
    <ligand>
        <name>Fe cation</name>
        <dbReference type="ChEBI" id="CHEBI:24875"/>
    </ligand>
</feature>
<dbReference type="PANTHER" id="PTHR10458">
    <property type="entry name" value="PEPTIDE DEFORMYLASE"/>
    <property type="match status" value="1"/>
</dbReference>
<dbReference type="NCBIfam" id="TIGR00079">
    <property type="entry name" value="pept_deformyl"/>
    <property type="match status" value="1"/>
</dbReference>
<name>A0ABW1WWV1_9ACTN</name>
<dbReference type="PANTHER" id="PTHR10458:SF2">
    <property type="entry name" value="PEPTIDE DEFORMYLASE, MITOCHONDRIAL"/>
    <property type="match status" value="1"/>
</dbReference>
<dbReference type="Gene3D" id="3.90.45.10">
    <property type="entry name" value="Peptide deformylase"/>
    <property type="match status" value="1"/>
</dbReference>
<sequence>MSDTLDLTQGGTVRRITRWGEPVLHTRTRPVEAFDEDLHELVRDMFATMRSAEGVGLAATQVGVDLAVFVFECPDDDGRVHLGVFCNPEVTLPSGKDRNLEAADEGCLSWPGGYQSLARPDHATCAGQDAFGNDIQLTGTGLLARCLQHETDHLSGIIFGDRLSGRARRKLDEQHEQLAHLYPADWPITPKVGRENSSAFGTPNEG</sequence>
<comment type="caution">
    <text evidence="7">The sequence shown here is derived from an EMBL/GenBank/DDBJ whole genome shotgun (WGS) entry which is preliminary data.</text>
</comment>
<feature type="binding site" evidence="6">
    <location>
        <position position="107"/>
    </location>
    <ligand>
        <name>Fe cation</name>
        <dbReference type="ChEBI" id="CHEBI:24875"/>
    </ligand>
</feature>
<protein>
    <recommendedName>
        <fullName evidence="6">Peptide deformylase</fullName>
        <shortName evidence="6">PDF</shortName>
        <ecNumber evidence="6">3.5.1.88</ecNumber>
    </recommendedName>
    <alternativeName>
        <fullName evidence="6">Polypeptide deformylase</fullName>
    </alternativeName>
</protein>
<dbReference type="InterPro" id="IPR023635">
    <property type="entry name" value="Peptide_deformylase"/>
</dbReference>
<keyword evidence="4 6" id="KW-0648">Protein biosynthesis</keyword>
<dbReference type="EMBL" id="JBHSUA010000007">
    <property type="protein sequence ID" value="MFC6395738.1"/>
    <property type="molecule type" value="Genomic_DNA"/>
</dbReference>
<dbReference type="NCBIfam" id="NF001159">
    <property type="entry name" value="PRK00150.1-3"/>
    <property type="match status" value="1"/>
</dbReference>
<dbReference type="SUPFAM" id="SSF56420">
    <property type="entry name" value="Peptide deformylase"/>
    <property type="match status" value="1"/>
</dbReference>
<feature type="active site" evidence="6">
    <location>
        <position position="150"/>
    </location>
</feature>
<dbReference type="PRINTS" id="PR01576">
    <property type="entry name" value="PDEFORMYLASE"/>
</dbReference>
<dbReference type="HAMAP" id="MF_00163">
    <property type="entry name" value="Pep_deformylase"/>
    <property type="match status" value="1"/>
</dbReference>
<comment type="similarity">
    <text evidence="1 6">Belongs to the polypeptide deformylase family.</text>
</comment>
<evidence type="ECO:0000256" key="3">
    <source>
        <dbReference type="ARBA" id="ARBA00022801"/>
    </source>
</evidence>
<gene>
    <name evidence="6 7" type="primary">def</name>
    <name evidence="7" type="ORF">ACFP57_01840</name>
</gene>
<dbReference type="Pfam" id="PF01327">
    <property type="entry name" value="Pep_deformylase"/>
    <property type="match status" value="1"/>
</dbReference>
<evidence type="ECO:0000256" key="1">
    <source>
        <dbReference type="ARBA" id="ARBA00010759"/>
    </source>
</evidence>
<dbReference type="CDD" id="cd00487">
    <property type="entry name" value="Pep_deformylase"/>
    <property type="match status" value="1"/>
</dbReference>
<dbReference type="InterPro" id="IPR036821">
    <property type="entry name" value="Peptide_deformylase_sf"/>
</dbReference>
<evidence type="ECO:0000256" key="6">
    <source>
        <dbReference type="HAMAP-Rule" id="MF_00163"/>
    </source>
</evidence>
<reference evidence="8" key="1">
    <citation type="journal article" date="2019" name="Int. J. Syst. Evol. Microbiol.">
        <title>The Global Catalogue of Microorganisms (GCM) 10K type strain sequencing project: providing services to taxonomists for standard genome sequencing and annotation.</title>
        <authorList>
            <consortium name="The Broad Institute Genomics Platform"/>
            <consortium name="The Broad Institute Genome Sequencing Center for Infectious Disease"/>
            <person name="Wu L."/>
            <person name="Ma J."/>
        </authorList>
    </citation>
    <scope>NUCLEOTIDE SEQUENCE [LARGE SCALE GENOMIC DNA]</scope>
    <source>
        <strain evidence="8">CGMCC 1.15277</strain>
    </source>
</reference>
<evidence type="ECO:0000256" key="2">
    <source>
        <dbReference type="ARBA" id="ARBA00022723"/>
    </source>
</evidence>
<accession>A0ABW1WWV1</accession>
<keyword evidence="3 6" id="KW-0378">Hydrolase</keyword>
<keyword evidence="8" id="KW-1185">Reference proteome</keyword>
<dbReference type="RefSeq" id="WP_343884438.1">
    <property type="nucleotide sequence ID" value="NZ_BAAAKI010000002.1"/>
</dbReference>
<comment type="function">
    <text evidence="6">Removes the formyl group from the N-terminal Met of newly synthesized proteins. Requires at least a dipeptide for an efficient rate of reaction. N-terminal L-methionine is a prerequisite for activity but the enzyme has broad specificity at other positions.</text>
</comment>
<keyword evidence="5 6" id="KW-0408">Iron</keyword>
<dbReference type="GO" id="GO:0042586">
    <property type="term" value="F:peptide deformylase activity"/>
    <property type="evidence" value="ECO:0007669"/>
    <property type="project" value="UniProtKB-EC"/>
</dbReference>
<organism evidence="7 8">
    <name type="scientific">Luteococcus sanguinis</name>
    <dbReference type="NCBI Taxonomy" id="174038"/>
    <lineage>
        <taxon>Bacteria</taxon>
        <taxon>Bacillati</taxon>
        <taxon>Actinomycetota</taxon>
        <taxon>Actinomycetes</taxon>
        <taxon>Propionibacteriales</taxon>
        <taxon>Propionibacteriaceae</taxon>
        <taxon>Luteococcus</taxon>
    </lineage>
</organism>
<evidence type="ECO:0000313" key="7">
    <source>
        <dbReference type="EMBL" id="MFC6395738.1"/>
    </source>
</evidence>
<evidence type="ECO:0000256" key="5">
    <source>
        <dbReference type="ARBA" id="ARBA00023004"/>
    </source>
</evidence>
<comment type="catalytic activity">
    <reaction evidence="6">
        <text>N-terminal N-formyl-L-methionyl-[peptide] + H2O = N-terminal L-methionyl-[peptide] + formate</text>
        <dbReference type="Rhea" id="RHEA:24420"/>
        <dbReference type="Rhea" id="RHEA-COMP:10639"/>
        <dbReference type="Rhea" id="RHEA-COMP:10640"/>
        <dbReference type="ChEBI" id="CHEBI:15377"/>
        <dbReference type="ChEBI" id="CHEBI:15740"/>
        <dbReference type="ChEBI" id="CHEBI:49298"/>
        <dbReference type="ChEBI" id="CHEBI:64731"/>
        <dbReference type="EC" id="3.5.1.88"/>
    </reaction>
</comment>
<dbReference type="EC" id="3.5.1.88" evidence="6"/>
<proteinExistence type="inferred from homology"/>
<comment type="cofactor">
    <cofactor evidence="6">
        <name>Fe(2+)</name>
        <dbReference type="ChEBI" id="CHEBI:29033"/>
    </cofactor>
    <text evidence="6">Binds 1 Fe(2+) ion.</text>
</comment>
<feature type="binding site" evidence="6">
    <location>
        <position position="153"/>
    </location>
    <ligand>
        <name>Fe cation</name>
        <dbReference type="ChEBI" id="CHEBI:24875"/>
    </ligand>
</feature>
<dbReference type="PIRSF" id="PIRSF004749">
    <property type="entry name" value="Pep_def"/>
    <property type="match status" value="1"/>
</dbReference>
<dbReference type="Proteomes" id="UP001596266">
    <property type="component" value="Unassembled WGS sequence"/>
</dbReference>
<evidence type="ECO:0000256" key="4">
    <source>
        <dbReference type="ARBA" id="ARBA00022917"/>
    </source>
</evidence>